<dbReference type="EMBL" id="BMMH01000003">
    <property type="protein sequence ID" value="GGL05485.1"/>
    <property type="molecule type" value="Genomic_DNA"/>
</dbReference>
<comment type="caution">
    <text evidence="2">The sequence shown here is derived from an EMBL/GenBank/DDBJ whole genome shotgun (WGS) entry which is preliminary data.</text>
</comment>
<proteinExistence type="predicted"/>
<protein>
    <submittedName>
        <fullName evidence="2">Uncharacterized protein</fullName>
    </submittedName>
</protein>
<evidence type="ECO:0000256" key="1">
    <source>
        <dbReference type="SAM" id="MobiDB-lite"/>
    </source>
</evidence>
<feature type="compositionally biased region" description="Polar residues" evidence="1">
    <location>
        <begin position="75"/>
        <end position="89"/>
    </location>
</feature>
<accession>A0A917VPN1</accession>
<gene>
    <name evidence="2" type="ORF">GCM10011588_19980</name>
</gene>
<evidence type="ECO:0000313" key="2">
    <source>
        <dbReference type="EMBL" id="GGL05485.1"/>
    </source>
</evidence>
<sequence>MGTIFSQDPDDLRGRGDKHVPVADAYRAGARDDPEWEGGFLERAGYGASALLDKNKAKAQSRIQLMNGYADTHQGARNVSHSGATTFEGSDTDGAGGVRGSDA</sequence>
<dbReference type="Proteomes" id="UP000638263">
    <property type="component" value="Unassembled WGS sequence"/>
</dbReference>
<dbReference type="AlphaFoldDB" id="A0A917VPN1"/>
<name>A0A917VPN1_9NOCA</name>
<reference evidence="2" key="1">
    <citation type="journal article" date="2014" name="Int. J. Syst. Evol. Microbiol.">
        <title>Complete genome sequence of Corynebacterium casei LMG S-19264T (=DSM 44701T), isolated from a smear-ripened cheese.</title>
        <authorList>
            <consortium name="US DOE Joint Genome Institute (JGI-PGF)"/>
            <person name="Walter F."/>
            <person name="Albersmeier A."/>
            <person name="Kalinowski J."/>
            <person name="Ruckert C."/>
        </authorList>
    </citation>
    <scope>NUCLEOTIDE SEQUENCE</scope>
    <source>
        <strain evidence="2">CGMCC 4.3508</strain>
    </source>
</reference>
<feature type="region of interest" description="Disordered" evidence="1">
    <location>
        <begin position="73"/>
        <end position="103"/>
    </location>
</feature>
<keyword evidence="3" id="KW-1185">Reference proteome</keyword>
<organism evidence="2 3">
    <name type="scientific">Nocardia jinanensis</name>
    <dbReference type="NCBI Taxonomy" id="382504"/>
    <lineage>
        <taxon>Bacteria</taxon>
        <taxon>Bacillati</taxon>
        <taxon>Actinomycetota</taxon>
        <taxon>Actinomycetes</taxon>
        <taxon>Mycobacteriales</taxon>
        <taxon>Nocardiaceae</taxon>
        <taxon>Nocardia</taxon>
    </lineage>
</organism>
<reference evidence="2" key="2">
    <citation type="submission" date="2020-09" db="EMBL/GenBank/DDBJ databases">
        <authorList>
            <person name="Sun Q."/>
            <person name="Zhou Y."/>
        </authorList>
    </citation>
    <scope>NUCLEOTIDE SEQUENCE</scope>
    <source>
        <strain evidence="2">CGMCC 4.3508</strain>
    </source>
</reference>
<feature type="compositionally biased region" description="Gly residues" evidence="1">
    <location>
        <begin position="94"/>
        <end position="103"/>
    </location>
</feature>
<evidence type="ECO:0000313" key="3">
    <source>
        <dbReference type="Proteomes" id="UP000638263"/>
    </source>
</evidence>
<dbReference type="RefSeq" id="WP_058855862.1">
    <property type="nucleotide sequence ID" value="NZ_BMMH01000003.1"/>
</dbReference>